<dbReference type="InParanoid" id="E3N5H2"/>
<protein>
    <submittedName>
        <fullName evidence="1">Uncharacterized protein</fullName>
    </submittedName>
</protein>
<accession>E3N5H2</accession>
<organism evidence="2">
    <name type="scientific">Caenorhabditis remanei</name>
    <name type="common">Caenorhabditis vulgaris</name>
    <dbReference type="NCBI Taxonomy" id="31234"/>
    <lineage>
        <taxon>Eukaryota</taxon>
        <taxon>Metazoa</taxon>
        <taxon>Ecdysozoa</taxon>
        <taxon>Nematoda</taxon>
        <taxon>Chromadorea</taxon>
        <taxon>Rhabditida</taxon>
        <taxon>Rhabditina</taxon>
        <taxon>Rhabditomorpha</taxon>
        <taxon>Rhabditoidea</taxon>
        <taxon>Rhabditidae</taxon>
        <taxon>Peloderinae</taxon>
        <taxon>Caenorhabditis</taxon>
    </lineage>
</organism>
<sequence>MPALPILKLPIIVLMKILRSIDIVTV</sequence>
<dbReference type="AlphaFoldDB" id="E3N5H2"/>
<dbReference type="HOGENOM" id="CLU_3417455_0_0_1"/>
<evidence type="ECO:0000313" key="2">
    <source>
        <dbReference type="Proteomes" id="UP000008281"/>
    </source>
</evidence>
<proteinExistence type="predicted"/>
<dbReference type="EMBL" id="DS268532">
    <property type="protein sequence ID" value="EFO87198.1"/>
    <property type="molecule type" value="Genomic_DNA"/>
</dbReference>
<evidence type="ECO:0000313" key="1">
    <source>
        <dbReference type="EMBL" id="EFO87198.1"/>
    </source>
</evidence>
<name>E3N5H2_CAERE</name>
<dbReference type="Proteomes" id="UP000008281">
    <property type="component" value="Unassembled WGS sequence"/>
</dbReference>
<reference evidence="1" key="1">
    <citation type="submission" date="2007-07" db="EMBL/GenBank/DDBJ databases">
        <title>PCAP assembly of the Caenorhabditis remanei genome.</title>
        <authorList>
            <consortium name="The Caenorhabditis remanei Sequencing Consortium"/>
            <person name="Wilson R.K."/>
        </authorList>
    </citation>
    <scope>NUCLEOTIDE SEQUENCE [LARGE SCALE GENOMIC DNA]</scope>
    <source>
        <strain evidence="1">PB4641</strain>
    </source>
</reference>
<gene>
    <name evidence="1" type="ORF">CRE_27788</name>
</gene>
<keyword evidence="2" id="KW-1185">Reference proteome</keyword>